<dbReference type="GeneID" id="54459404"/>
<organism evidence="2">
    <name type="scientific">Mytilinidion resinicola</name>
    <dbReference type="NCBI Taxonomy" id="574789"/>
    <lineage>
        <taxon>Eukaryota</taxon>
        <taxon>Fungi</taxon>
        <taxon>Dikarya</taxon>
        <taxon>Ascomycota</taxon>
        <taxon>Pezizomycotina</taxon>
        <taxon>Dothideomycetes</taxon>
        <taxon>Pleosporomycetidae</taxon>
        <taxon>Mytilinidiales</taxon>
        <taxon>Mytilinidiaceae</taxon>
        <taxon>Mytilinidion</taxon>
    </lineage>
</organism>
<reference evidence="2 4" key="1">
    <citation type="journal article" date="2020" name="Stud. Mycol.">
        <title>101 Dothideomycetes genomes: a test case for predicting lifestyles and emergence of pathogens.</title>
        <authorList>
            <person name="Haridas S."/>
            <person name="Albert R."/>
            <person name="Binder M."/>
            <person name="Bloem J."/>
            <person name="Labutti K."/>
            <person name="Salamov A."/>
            <person name="Andreopoulos B."/>
            <person name="Baker S."/>
            <person name="Barry K."/>
            <person name="Bills G."/>
            <person name="Bluhm B."/>
            <person name="Cannon C."/>
            <person name="Castanera R."/>
            <person name="Culley D."/>
            <person name="Daum C."/>
            <person name="Ezra D."/>
            <person name="Gonzalez J."/>
            <person name="Henrissat B."/>
            <person name="Kuo A."/>
            <person name="Liang C."/>
            <person name="Lipzen A."/>
            <person name="Lutzoni F."/>
            <person name="Magnuson J."/>
            <person name="Mondo S."/>
            <person name="Nolan M."/>
            <person name="Ohm R."/>
            <person name="Pangilinan J."/>
            <person name="Park H.-J."/>
            <person name="Ramirez L."/>
            <person name="Alfaro M."/>
            <person name="Sun H."/>
            <person name="Tritt A."/>
            <person name="Yoshinaga Y."/>
            <person name="Zwiers L.-H."/>
            <person name="Turgeon B."/>
            <person name="Goodwin S."/>
            <person name="Spatafora J."/>
            <person name="Crous P."/>
            <person name="Grigoriev I."/>
        </authorList>
    </citation>
    <scope>NUCLEOTIDE SEQUENCE</scope>
    <source>
        <strain evidence="2 4">CBS 304.34</strain>
    </source>
</reference>
<accession>A0A6A6Z9C3</accession>
<evidence type="ECO:0000256" key="1">
    <source>
        <dbReference type="SAM" id="MobiDB-lite"/>
    </source>
</evidence>
<reference evidence="4" key="3">
    <citation type="submission" date="2025-04" db="UniProtKB">
        <authorList>
            <consortium name="RefSeq"/>
        </authorList>
    </citation>
    <scope>IDENTIFICATION</scope>
    <source>
        <strain evidence="4">CBS 304.34</strain>
    </source>
</reference>
<sequence length="305" mass="34686">MTTGPVERLIATAALNFGNYTPTLQQSDQSEITLESATHAAVRCQQPAIQVTPVNPAQAQSEPKALRPEPSLPIRPESHPPSARASSQSLDPTRSTSIGIMPAIPEEEDPHRAYFEDILSHKDQQEFRRTGFQISRTPKELNEAIETLRAQSIDQRLPINYQHVIRMDVDQFDELVEQLSSGETPLLKKSGKLTAKYKLLLFMYIIAHDAPFISTGFLHSCLQNTIERSFSEVVDSLILFESRLDVSAVPHFNLHKVQWRTLEWDCHDKKKRKLVVSQDLRREMPCTEQDLKRAILVLNNPIKNY</sequence>
<keyword evidence="3" id="KW-1185">Reference proteome</keyword>
<protein>
    <submittedName>
        <fullName evidence="2 4">Uncharacterized protein</fullName>
    </submittedName>
</protein>
<dbReference type="EMBL" id="MU003692">
    <property type="protein sequence ID" value="KAF2816884.1"/>
    <property type="molecule type" value="Genomic_DNA"/>
</dbReference>
<dbReference type="RefSeq" id="XP_033583848.1">
    <property type="nucleotide sequence ID" value="XM_033718511.1"/>
</dbReference>
<feature type="compositionally biased region" description="Polar residues" evidence="1">
    <location>
        <begin position="84"/>
        <end position="97"/>
    </location>
</feature>
<evidence type="ECO:0000313" key="2">
    <source>
        <dbReference type="EMBL" id="KAF2816884.1"/>
    </source>
</evidence>
<gene>
    <name evidence="2 4" type="ORF">BDZ99DRAFT_456692</name>
</gene>
<evidence type="ECO:0000313" key="4">
    <source>
        <dbReference type="RefSeq" id="XP_033583848.1"/>
    </source>
</evidence>
<evidence type="ECO:0000313" key="3">
    <source>
        <dbReference type="Proteomes" id="UP000504636"/>
    </source>
</evidence>
<name>A0A6A6Z9C3_9PEZI</name>
<reference evidence="4" key="2">
    <citation type="submission" date="2020-04" db="EMBL/GenBank/DDBJ databases">
        <authorList>
            <consortium name="NCBI Genome Project"/>
        </authorList>
    </citation>
    <scope>NUCLEOTIDE SEQUENCE</scope>
    <source>
        <strain evidence="4">CBS 304.34</strain>
    </source>
</reference>
<proteinExistence type="predicted"/>
<feature type="region of interest" description="Disordered" evidence="1">
    <location>
        <begin position="52"/>
        <end position="97"/>
    </location>
</feature>
<dbReference type="Proteomes" id="UP000504636">
    <property type="component" value="Unplaced"/>
</dbReference>
<feature type="compositionally biased region" description="Polar residues" evidence="1">
    <location>
        <begin position="52"/>
        <end position="61"/>
    </location>
</feature>
<dbReference type="AlphaFoldDB" id="A0A6A6Z9C3"/>